<evidence type="ECO:0000256" key="3">
    <source>
        <dbReference type="ARBA" id="ARBA00022813"/>
    </source>
</evidence>
<dbReference type="SUPFAM" id="SSF56276">
    <property type="entry name" value="S-adenosylmethionine decarboxylase"/>
    <property type="match status" value="1"/>
</dbReference>
<dbReference type="AlphaFoldDB" id="A0A0F9K9C2"/>
<evidence type="ECO:0000256" key="7">
    <source>
        <dbReference type="ARBA" id="ARBA00023270"/>
    </source>
</evidence>
<proteinExistence type="predicted"/>
<dbReference type="EMBL" id="LAZR01014167">
    <property type="protein sequence ID" value="KKM18693.1"/>
    <property type="molecule type" value="Genomic_DNA"/>
</dbReference>
<protein>
    <recommendedName>
        <fullName evidence="10">S-adenosylmethionine decarboxylase proenzyme</fullName>
    </recommendedName>
</protein>
<dbReference type="Pfam" id="PF02675">
    <property type="entry name" value="AdoMet_dc"/>
    <property type="match status" value="1"/>
</dbReference>
<accession>A0A0F9K9C2</accession>
<evidence type="ECO:0008006" key="10">
    <source>
        <dbReference type="Google" id="ProtNLM"/>
    </source>
</evidence>
<evidence type="ECO:0000256" key="2">
    <source>
        <dbReference type="ARBA" id="ARBA00022793"/>
    </source>
</evidence>
<gene>
    <name evidence="9" type="ORF">LCGC14_1663150</name>
</gene>
<comment type="cofactor">
    <cofactor evidence="1">
        <name>pyruvate</name>
        <dbReference type="ChEBI" id="CHEBI:15361"/>
    </cofactor>
</comment>
<dbReference type="GO" id="GO:0004014">
    <property type="term" value="F:adenosylmethionine decarboxylase activity"/>
    <property type="evidence" value="ECO:0007669"/>
    <property type="project" value="InterPro"/>
</dbReference>
<keyword evidence="4" id="KW-0620">Polyamine biosynthesis</keyword>
<keyword evidence="8" id="KW-0670">Pyruvate</keyword>
<keyword evidence="7" id="KW-0704">Schiff base</keyword>
<evidence type="ECO:0000313" key="9">
    <source>
        <dbReference type="EMBL" id="KKM18693.1"/>
    </source>
</evidence>
<dbReference type="PANTHER" id="PTHR33866">
    <property type="entry name" value="S-ADENOSYLMETHIONINE DECARBOXYLASE PROENZYME"/>
    <property type="match status" value="1"/>
</dbReference>
<evidence type="ECO:0000256" key="6">
    <source>
        <dbReference type="ARBA" id="ARBA00023239"/>
    </source>
</evidence>
<organism evidence="9">
    <name type="scientific">marine sediment metagenome</name>
    <dbReference type="NCBI Taxonomy" id="412755"/>
    <lineage>
        <taxon>unclassified sequences</taxon>
        <taxon>metagenomes</taxon>
        <taxon>ecological metagenomes</taxon>
    </lineage>
</organism>
<dbReference type="Gene3D" id="3.60.90.10">
    <property type="entry name" value="S-adenosylmethionine decarboxylase"/>
    <property type="match status" value="1"/>
</dbReference>
<evidence type="ECO:0000256" key="5">
    <source>
        <dbReference type="ARBA" id="ARBA00023145"/>
    </source>
</evidence>
<evidence type="ECO:0000256" key="4">
    <source>
        <dbReference type="ARBA" id="ARBA00023115"/>
    </source>
</evidence>
<keyword evidence="6" id="KW-0456">Lyase</keyword>
<keyword evidence="3" id="KW-0068">Autocatalytic cleavage</keyword>
<keyword evidence="2" id="KW-0210">Decarboxylase</keyword>
<dbReference type="PANTHER" id="PTHR33866:SF2">
    <property type="entry name" value="S-ADENOSYLMETHIONINE DECARBOXYLASE PROENZYME"/>
    <property type="match status" value="1"/>
</dbReference>
<evidence type="ECO:0000256" key="8">
    <source>
        <dbReference type="ARBA" id="ARBA00023317"/>
    </source>
</evidence>
<dbReference type="GO" id="GO:0008295">
    <property type="term" value="P:spermidine biosynthetic process"/>
    <property type="evidence" value="ECO:0007669"/>
    <property type="project" value="InterPro"/>
</dbReference>
<dbReference type="InterPro" id="IPR016067">
    <property type="entry name" value="S-AdoMet_deCO2ase_core"/>
</dbReference>
<comment type="caution">
    <text evidence="9">The sequence shown here is derived from an EMBL/GenBank/DDBJ whole genome shotgun (WGS) entry which is preliminary data.</text>
</comment>
<sequence>MADAHKHLIIRAETDNTPIDPEFVANWLSALVEKIDMKLLGILKPNPTVGYCDIAGNRGLTGVALIETSHIVIHAWDEPGPKGGKGLCQLDVYTCSDMDPQDVFDHFQVFQPTKISYKYLDRETDLIEIKI</sequence>
<name>A0A0F9K9C2_9ZZZZ</name>
<dbReference type="InterPro" id="IPR003826">
    <property type="entry name" value="AdoMetDC_fam_prok"/>
</dbReference>
<dbReference type="GO" id="GO:0005829">
    <property type="term" value="C:cytosol"/>
    <property type="evidence" value="ECO:0007669"/>
    <property type="project" value="TreeGrafter"/>
</dbReference>
<keyword evidence="5" id="KW-0865">Zymogen</keyword>
<evidence type="ECO:0000256" key="1">
    <source>
        <dbReference type="ARBA" id="ARBA00001928"/>
    </source>
</evidence>
<reference evidence="9" key="1">
    <citation type="journal article" date="2015" name="Nature">
        <title>Complex archaea that bridge the gap between prokaryotes and eukaryotes.</title>
        <authorList>
            <person name="Spang A."/>
            <person name="Saw J.H."/>
            <person name="Jorgensen S.L."/>
            <person name="Zaremba-Niedzwiedzka K."/>
            <person name="Martijn J."/>
            <person name="Lind A.E."/>
            <person name="van Eijk R."/>
            <person name="Schleper C."/>
            <person name="Guy L."/>
            <person name="Ettema T.J."/>
        </authorList>
    </citation>
    <scope>NUCLEOTIDE SEQUENCE</scope>
</reference>